<keyword evidence="3" id="KW-1185">Reference proteome</keyword>
<proteinExistence type="predicted"/>
<keyword evidence="1" id="KW-0812">Transmembrane</keyword>
<evidence type="ECO:0000313" key="3">
    <source>
        <dbReference type="Proteomes" id="UP000027135"/>
    </source>
</evidence>
<dbReference type="InParanoid" id="A0A067R0I4"/>
<dbReference type="AlphaFoldDB" id="A0A067R0I4"/>
<feature type="transmembrane region" description="Helical" evidence="1">
    <location>
        <begin position="12"/>
        <end position="31"/>
    </location>
</feature>
<evidence type="ECO:0000313" key="2">
    <source>
        <dbReference type="EMBL" id="KDR10958.1"/>
    </source>
</evidence>
<dbReference type="EMBL" id="KK853130">
    <property type="protein sequence ID" value="KDR10958.1"/>
    <property type="molecule type" value="Genomic_DNA"/>
</dbReference>
<keyword evidence="1" id="KW-0472">Membrane</keyword>
<organism evidence="2 3">
    <name type="scientific">Zootermopsis nevadensis</name>
    <name type="common">Dampwood termite</name>
    <dbReference type="NCBI Taxonomy" id="136037"/>
    <lineage>
        <taxon>Eukaryota</taxon>
        <taxon>Metazoa</taxon>
        <taxon>Ecdysozoa</taxon>
        <taxon>Arthropoda</taxon>
        <taxon>Hexapoda</taxon>
        <taxon>Insecta</taxon>
        <taxon>Pterygota</taxon>
        <taxon>Neoptera</taxon>
        <taxon>Polyneoptera</taxon>
        <taxon>Dictyoptera</taxon>
        <taxon>Blattodea</taxon>
        <taxon>Blattoidea</taxon>
        <taxon>Termitoidae</taxon>
        <taxon>Termopsidae</taxon>
        <taxon>Zootermopsis</taxon>
    </lineage>
</organism>
<sequence length="44" mass="5042">MPPPQWLSSQHPLMDCLLPMVVTVMVVWDIFTKSNRISPTVRCS</sequence>
<name>A0A067R0I4_ZOONE</name>
<reference evidence="2 3" key="1">
    <citation type="journal article" date="2014" name="Nat. Commun.">
        <title>Molecular traces of alternative social organization in a termite genome.</title>
        <authorList>
            <person name="Terrapon N."/>
            <person name="Li C."/>
            <person name="Robertson H.M."/>
            <person name="Ji L."/>
            <person name="Meng X."/>
            <person name="Booth W."/>
            <person name="Chen Z."/>
            <person name="Childers C.P."/>
            <person name="Glastad K.M."/>
            <person name="Gokhale K."/>
            <person name="Gowin J."/>
            <person name="Gronenberg W."/>
            <person name="Hermansen R.A."/>
            <person name="Hu H."/>
            <person name="Hunt B.G."/>
            <person name="Huylmans A.K."/>
            <person name="Khalil S.M."/>
            <person name="Mitchell R.D."/>
            <person name="Munoz-Torres M.C."/>
            <person name="Mustard J.A."/>
            <person name="Pan H."/>
            <person name="Reese J.T."/>
            <person name="Scharf M.E."/>
            <person name="Sun F."/>
            <person name="Vogel H."/>
            <person name="Xiao J."/>
            <person name="Yang W."/>
            <person name="Yang Z."/>
            <person name="Yang Z."/>
            <person name="Zhou J."/>
            <person name="Zhu J."/>
            <person name="Brent C.S."/>
            <person name="Elsik C.G."/>
            <person name="Goodisman M.A."/>
            <person name="Liberles D.A."/>
            <person name="Roe R.M."/>
            <person name="Vargo E.L."/>
            <person name="Vilcinskas A."/>
            <person name="Wang J."/>
            <person name="Bornberg-Bauer E."/>
            <person name="Korb J."/>
            <person name="Zhang G."/>
            <person name="Liebig J."/>
        </authorList>
    </citation>
    <scope>NUCLEOTIDE SEQUENCE [LARGE SCALE GENOMIC DNA]</scope>
    <source>
        <tissue evidence="2">Whole organism</tissue>
    </source>
</reference>
<accession>A0A067R0I4</accession>
<protein>
    <submittedName>
        <fullName evidence="2">Uncharacterized protein</fullName>
    </submittedName>
</protein>
<evidence type="ECO:0000256" key="1">
    <source>
        <dbReference type="SAM" id="Phobius"/>
    </source>
</evidence>
<gene>
    <name evidence="2" type="ORF">L798_15119</name>
</gene>
<keyword evidence="1" id="KW-1133">Transmembrane helix</keyword>
<dbReference type="Proteomes" id="UP000027135">
    <property type="component" value="Unassembled WGS sequence"/>
</dbReference>